<feature type="region of interest" description="Disordered" evidence="12">
    <location>
        <begin position="1"/>
        <end position="50"/>
    </location>
</feature>
<dbReference type="SMART" id="SM00014">
    <property type="entry name" value="acidPPc"/>
    <property type="match status" value="1"/>
</dbReference>
<protein>
    <recommendedName>
        <fullName evidence="8">Phospholipid phosphatase-related protein type 3</fullName>
    </recommendedName>
    <alternativeName>
        <fullName evidence="9">Inactive phospholipid phosphatase PLPPR3</fullName>
    </alternativeName>
    <alternativeName>
        <fullName evidence="10">Lipid phosphate phosphatase-related protein type 3</fullName>
    </alternativeName>
    <alternativeName>
        <fullName evidence="11">Plasticity-related gene 2 protein</fullName>
    </alternativeName>
</protein>
<dbReference type="AlphaFoldDB" id="A0AAN8MEL8"/>
<evidence type="ECO:0000259" key="14">
    <source>
        <dbReference type="SMART" id="SM00014"/>
    </source>
</evidence>
<organism evidence="15 16">
    <name type="scientific">Coregonus suidteri</name>
    <dbReference type="NCBI Taxonomy" id="861788"/>
    <lineage>
        <taxon>Eukaryota</taxon>
        <taxon>Metazoa</taxon>
        <taxon>Chordata</taxon>
        <taxon>Craniata</taxon>
        <taxon>Vertebrata</taxon>
        <taxon>Euteleostomi</taxon>
        <taxon>Actinopterygii</taxon>
        <taxon>Neopterygii</taxon>
        <taxon>Teleostei</taxon>
        <taxon>Protacanthopterygii</taxon>
        <taxon>Salmoniformes</taxon>
        <taxon>Salmonidae</taxon>
        <taxon>Coregoninae</taxon>
        <taxon>Coregonus</taxon>
    </lineage>
</organism>
<dbReference type="GO" id="GO:0007165">
    <property type="term" value="P:signal transduction"/>
    <property type="evidence" value="ECO:0007669"/>
    <property type="project" value="TreeGrafter"/>
</dbReference>
<feature type="compositionally biased region" description="Low complexity" evidence="12">
    <location>
        <begin position="426"/>
        <end position="437"/>
    </location>
</feature>
<evidence type="ECO:0000256" key="11">
    <source>
        <dbReference type="ARBA" id="ARBA00081887"/>
    </source>
</evidence>
<dbReference type="GO" id="GO:0006644">
    <property type="term" value="P:phospholipid metabolic process"/>
    <property type="evidence" value="ECO:0007669"/>
    <property type="project" value="InterPro"/>
</dbReference>
<dbReference type="PANTHER" id="PTHR10165:SF14">
    <property type="entry name" value="PHOSPHOLIPID PHOSPHATASE-RELATED PROTEIN TYPE 3"/>
    <property type="match status" value="1"/>
</dbReference>
<keyword evidence="4 13" id="KW-0812">Transmembrane</keyword>
<dbReference type="EMBL" id="JAGTTL010000003">
    <property type="protein sequence ID" value="KAK6325388.1"/>
    <property type="molecule type" value="Genomic_DNA"/>
</dbReference>
<feature type="compositionally biased region" description="Basic residues" evidence="12">
    <location>
        <begin position="1"/>
        <end position="13"/>
    </location>
</feature>
<dbReference type="InterPro" id="IPR043216">
    <property type="entry name" value="PAP-like"/>
</dbReference>
<dbReference type="FunFam" id="1.20.144.10:FF:000014">
    <property type="entry name" value="Phospholipid phosphatase-related protein type 3"/>
    <property type="match status" value="1"/>
</dbReference>
<dbReference type="PANTHER" id="PTHR10165">
    <property type="entry name" value="LIPID PHOSPHATE PHOSPHATASE"/>
    <property type="match status" value="1"/>
</dbReference>
<evidence type="ECO:0000256" key="3">
    <source>
        <dbReference type="ARBA" id="ARBA00022553"/>
    </source>
</evidence>
<evidence type="ECO:0000256" key="12">
    <source>
        <dbReference type="SAM" id="MobiDB-lite"/>
    </source>
</evidence>
<comment type="caution">
    <text evidence="15">The sequence shown here is derived from an EMBL/GenBank/DDBJ whole genome shotgun (WGS) entry which is preliminary data.</text>
</comment>
<keyword evidence="3" id="KW-0597">Phosphoprotein</keyword>
<dbReference type="GO" id="GO:0046839">
    <property type="term" value="P:phospholipid dephosphorylation"/>
    <property type="evidence" value="ECO:0007669"/>
    <property type="project" value="TreeGrafter"/>
</dbReference>
<feature type="compositionally biased region" description="Basic and acidic residues" evidence="12">
    <location>
        <begin position="467"/>
        <end position="482"/>
    </location>
</feature>
<evidence type="ECO:0000256" key="5">
    <source>
        <dbReference type="ARBA" id="ARBA00022989"/>
    </source>
</evidence>
<feature type="region of interest" description="Disordered" evidence="12">
    <location>
        <begin position="573"/>
        <end position="661"/>
    </location>
</feature>
<evidence type="ECO:0000313" key="16">
    <source>
        <dbReference type="Proteomes" id="UP001356427"/>
    </source>
</evidence>
<dbReference type="Proteomes" id="UP001356427">
    <property type="component" value="Unassembled WGS sequence"/>
</dbReference>
<accession>A0AAN8MEL8</accession>
<dbReference type="CDD" id="cd03384">
    <property type="entry name" value="PAP2_wunen"/>
    <property type="match status" value="1"/>
</dbReference>
<feature type="compositionally biased region" description="Gly residues" evidence="12">
    <location>
        <begin position="483"/>
        <end position="499"/>
    </location>
</feature>
<feature type="compositionally biased region" description="Basic and acidic residues" evidence="12">
    <location>
        <begin position="367"/>
        <end position="376"/>
    </location>
</feature>
<comment type="subcellular location">
    <subcellularLocation>
        <location evidence="1">Membrane</location>
        <topology evidence="1">Multi-pass membrane protein</topology>
    </subcellularLocation>
</comment>
<keyword evidence="7" id="KW-0325">Glycoprotein</keyword>
<evidence type="ECO:0000256" key="6">
    <source>
        <dbReference type="ARBA" id="ARBA00023136"/>
    </source>
</evidence>
<feature type="compositionally biased region" description="Basic and acidic residues" evidence="12">
    <location>
        <begin position="14"/>
        <end position="30"/>
    </location>
</feature>
<feature type="compositionally biased region" description="Pro residues" evidence="12">
    <location>
        <begin position="543"/>
        <end position="559"/>
    </location>
</feature>
<evidence type="ECO:0000256" key="1">
    <source>
        <dbReference type="ARBA" id="ARBA00004141"/>
    </source>
</evidence>
<sequence length="851" mass="91281">MRPMHARPRRGGRARRDSANTHNSRDRDSDWTNTRMMSSPKAKAKKKPPKDSMTLLPCFYFIELPIVLSSLVSLYFMELTDLLSPATPGFRCYDRDLSLPYLETGDELIPLLMLLSLAFAGPAASIMLGEGLMYCYQSRVKHSKAEGSIIAGGCNFNSFLRRTVRFVGVHVFGLLATALVTDIIQLATGYPTPFFLTVCQPNYTLPGISCDQNNYITQDICSGKDLYAILSARKTFPSQHATLSGFAAIYISMYLNSVISSSTKLVKPVLVFGYCLAAGIAGLTQITQHRCHPRDVYVGYAIGAGIGVYLSLYAVCNFRSSEEDCPPQPVRRAASPPQQQREVVVRGLAQRGHGSQHGSLYRSKTPRPSDSREELGPGRCKVRREKASVASLKRASADVELLAPRGTMGKETMVTFSNTLPRVANGSSSTSPPGDDPSNQRHMTFHLSFDPRRSQPRLRPPLVQEWRQQHSMERRSEEEGGVERSGGGAGGEGGGGEAGETGVMNPPSLYPTVQSANRAVATATPAPAPLVHIPKEGIRHPPSVSPLPPSVSPLPPPVSPKSAVTRAKLMSLNQGGERAREGPIPVTTPRVPTQLPNQPPNQPRVAQVIAMSKPHGPISSSAKGSDSASSCGGGSSTGSSESPYYRIPSDRDSHTGSVTGSVTGSIVTIDAHAPHHPVVRVSSSAGTGSNGTPGPRVAAAGNGTLWEWRNTTSGSLASVDAHAPHHPVVRVSSSAGTGSNGTPGPRVAAAGNGTLWEWRNTTSGSLASVGEQGKRGALQRQEKVTAPEYQEYRTLPVKSDSICSSSPNLLLNSHCQPLPRSMTLPRRPTVSAHSRADQEVYYKTMQTERRL</sequence>
<comment type="similarity">
    <text evidence="2">Belongs to the PA-phosphatase related phosphoesterase family.</text>
</comment>
<evidence type="ECO:0000256" key="7">
    <source>
        <dbReference type="ARBA" id="ARBA00023180"/>
    </source>
</evidence>
<evidence type="ECO:0000256" key="8">
    <source>
        <dbReference type="ARBA" id="ARBA00069374"/>
    </source>
</evidence>
<keyword evidence="5 13" id="KW-1133">Transmembrane helix</keyword>
<dbReference type="GO" id="GO:0008195">
    <property type="term" value="F:phosphatidate phosphatase activity"/>
    <property type="evidence" value="ECO:0007669"/>
    <property type="project" value="TreeGrafter"/>
</dbReference>
<dbReference type="Pfam" id="PF01569">
    <property type="entry name" value="PAP2"/>
    <property type="match status" value="1"/>
</dbReference>
<evidence type="ECO:0000256" key="2">
    <source>
        <dbReference type="ARBA" id="ARBA00008816"/>
    </source>
</evidence>
<evidence type="ECO:0000256" key="4">
    <source>
        <dbReference type="ARBA" id="ARBA00022692"/>
    </source>
</evidence>
<name>A0AAN8MEL8_9TELE</name>
<feature type="region of interest" description="Disordered" evidence="12">
    <location>
        <begin position="421"/>
        <end position="511"/>
    </location>
</feature>
<feature type="region of interest" description="Disordered" evidence="12">
    <location>
        <begin position="350"/>
        <end position="387"/>
    </location>
</feature>
<proteinExistence type="inferred from homology"/>
<keyword evidence="16" id="KW-1185">Reference proteome</keyword>
<feature type="transmembrane region" description="Helical" evidence="13">
    <location>
        <begin position="296"/>
        <end position="315"/>
    </location>
</feature>
<reference evidence="15 16" key="1">
    <citation type="submission" date="2021-04" db="EMBL/GenBank/DDBJ databases">
        <authorList>
            <person name="De Guttry C."/>
            <person name="Zahm M."/>
            <person name="Klopp C."/>
            <person name="Cabau C."/>
            <person name="Louis A."/>
            <person name="Berthelot C."/>
            <person name="Parey E."/>
            <person name="Roest Crollius H."/>
            <person name="Montfort J."/>
            <person name="Robinson-Rechavi M."/>
            <person name="Bucao C."/>
            <person name="Bouchez O."/>
            <person name="Gislard M."/>
            <person name="Lluch J."/>
            <person name="Milhes M."/>
            <person name="Lampietro C."/>
            <person name="Lopez Roques C."/>
            <person name="Donnadieu C."/>
            <person name="Braasch I."/>
            <person name="Desvignes T."/>
            <person name="Postlethwait J."/>
            <person name="Bobe J."/>
            <person name="Wedekind C."/>
            <person name="Guiguen Y."/>
        </authorList>
    </citation>
    <scope>NUCLEOTIDE SEQUENCE [LARGE SCALE GENOMIC DNA]</scope>
    <source>
        <strain evidence="15">Cs_M1</strain>
        <tissue evidence="15">Blood</tissue>
    </source>
</reference>
<evidence type="ECO:0000313" key="15">
    <source>
        <dbReference type="EMBL" id="KAK6325388.1"/>
    </source>
</evidence>
<feature type="region of interest" description="Disordered" evidence="12">
    <location>
        <begin position="528"/>
        <end position="561"/>
    </location>
</feature>
<feature type="transmembrane region" description="Helical" evidence="13">
    <location>
        <begin position="55"/>
        <end position="77"/>
    </location>
</feature>
<evidence type="ECO:0000256" key="9">
    <source>
        <dbReference type="ARBA" id="ARBA00079138"/>
    </source>
</evidence>
<dbReference type="InterPro" id="IPR000326">
    <property type="entry name" value="PAP2/HPO"/>
</dbReference>
<dbReference type="SUPFAM" id="SSF48317">
    <property type="entry name" value="Acid phosphatase/Vanadium-dependent haloperoxidase"/>
    <property type="match status" value="1"/>
</dbReference>
<feature type="domain" description="Phosphatidic acid phosphatase type 2/haloperoxidase" evidence="14">
    <location>
        <begin position="167"/>
        <end position="311"/>
    </location>
</feature>
<evidence type="ECO:0000256" key="10">
    <source>
        <dbReference type="ARBA" id="ARBA00081263"/>
    </source>
</evidence>
<keyword evidence="6 13" id="KW-0472">Membrane</keyword>
<feature type="transmembrane region" description="Helical" evidence="13">
    <location>
        <begin position="265"/>
        <end position="284"/>
    </location>
</feature>
<dbReference type="InterPro" id="IPR036938">
    <property type="entry name" value="PAP2/HPO_sf"/>
</dbReference>
<gene>
    <name evidence="15" type="ORF">J4Q44_G00047300</name>
</gene>
<feature type="transmembrane region" description="Helical" evidence="13">
    <location>
        <begin position="108"/>
        <end position="129"/>
    </location>
</feature>
<dbReference type="Gene3D" id="1.20.144.10">
    <property type="entry name" value="Phosphatidic acid phosphatase type 2/haloperoxidase"/>
    <property type="match status" value="1"/>
</dbReference>
<evidence type="ECO:0000256" key="13">
    <source>
        <dbReference type="SAM" id="Phobius"/>
    </source>
</evidence>
<dbReference type="GO" id="GO:0005886">
    <property type="term" value="C:plasma membrane"/>
    <property type="evidence" value="ECO:0007669"/>
    <property type="project" value="TreeGrafter"/>
</dbReference>
<feature type="compositionally biased region" description="Low complexity" evidence="12">
    <location>
        <begin position="619"/>
        <end position="630"/>
    </location>
</feature>